<evidence type="ECO:0000259" key="2">
    <source>
        <dbReference type="Pfam" id="PF24747"/>
    </source>
</evidence>
<dbReference type="eggNOG" id="ENOG502S48P">
    <property type="taxonomic scope" value="Eukaryota"/>
</dbReference>
<evidence type="ECO:0000256" key="1">
    <source>
        <dbReference type="SAM" id="MobiDB-lite"/>
    </source>
</evidence>
<accession>U5CSH0</accession>
<organism evidence="3 4">
    <name type="scientific">Amborella trichopoda</name>
    <dbReference type="NCBI Taxonomy" id="13333"/>
    <lineage>
        <taxon>Eukaryota</taxon>
        <taxon>Viridiplantae</taxon>
        <taxon>Streptophyta</taxon>
        <taxon>Embryophyta</taxon>
        <taxon>Tracheophyta</taxon>
        <taxon>Spermatophyta</taxon>
        <taxon>Magnoliopsida</taxon>
        <taxon>Amborellales</taxon>
        <taxon>Amborellaceae</taxon>
        <taxon>Amborella</taxon>
    </lineage>
</organism>
<reference evidence="4" key="1">
    <citation type="journal article" date="2013" name="Science">
        <title>The Amborella genome and the evolution of flowering plants.</title>
        <authorList>
            <consortium name="Amborella Genome Project"/>
        </authorList>
    </citation>
    <scope>NUCLEOTIDE SEQUENCE [LARGE SCALE GENOMIC DNA]</scope>
</reference>
<dbReference type="InterPro" id="IPR055281">
    <property type="entry name" value="GIR1-2/SIED1"/>
</dbReference>
<dbReference type="HOGENOM" id="CLU_1520477_0_0_1"/>
<name>U5CSH0_AMBTC</name>
<evidence type="ECO:0000313" key="3">
    <source>
        <dbReference type="EMBL" id="ERN16191.1"/>
    </source>
</evidence>
<dbReference type="PANTHER" id="PTHR33177">
    <property type="entry name" value="PUTATIVE-RELATED"/>
    <property type="match status" value="1"/>
</dbReference>
<dbReference type="OrthoDB" id="1930194at2759"/>
<dbReference type="InterPro" id="IPR056440">
    <property type="entry name" value="Zn-ribbon_GIR1"/>
</dbReference>
<feature type="region of interest" description="Disordered" evidence="1">
    <location>
        <begin position="88"/>
        <end position="137"/>
    </location>
</feature>
<dbReference type="AlphaFoldDB" id="U5CSH0"/>
<dbReference type="Pfam" id="PF24747">
    <property type="entry name" value="Zn-ribbon_GIR1"/>
    <property type="match status" value="1"/>
</dbReference>
<dbReference type="Proteomes" id="UP000017836">
    <property type="component" value="Unassembled WGS sequence"/>
</dbReference>
<evidence type="ECO:0000313" key="4">
    <source>
        <dbReference type="Proteomes" id="UP000017836"/>
    </source>
</evidence>
<feature type="domain" description="GIR1-like zinc ribbon" evidence="2">
    <location>
        <begin position="165"/>
        <end position="201"/>
    </location>
</feature>
<dbReference type="OMA" id="HTCINNG"/>
<gene>
    <name evidence="3" type="ORF">AMTR_s00030p00238280</name>
</gene>
<dbReference type="Gramene" id="ERN16191">
    <property type="protein sequence ID" value="ERN16191"/>
    <property type="gene ID" value="AMTR_s00030p00238280"/>
</dbReference>
<proteinExistence type="predicted"/>
<sequence>MELEGHYYGLEGEHTCINNGFNGDDGAFNSHDQHHHTCDHAKTPITLDLFGSSFSFATVELDKTFSLSCGKKKYCDIKENRIVVGMSKNEKRQGSSPRLELKLTLSPSKEVGERSPSHNGYESSDSGSRSSLLPTSPISSCVSSDTNMAEFEGSGLQYSESPEATSMVLVGCPRCLMYVMLSEQDPKCPKCKSTVLLDFLHDEKRTGK</sequence>
<feature type="compositionally biased region" description="Low complexity" evidence="1">
    <location>
        <begin position="123"/>
        <end position="137"/>
    </location>
</feature>
<dbReference type="EMBL" id="KI392485">
    <property type="protein sequence ID" value="ERN16191.1"/>
    <property type="molecule type" value="Genomic_DNA"/>
</dbReference>
<protein>
    <recommendedName>
        <fullName evidence="2">GIR1-like zinc ribbon domain-containing protein</fullName>
    </recommendedName>
</protein>
<dbReference type="PANTHER" id="PTHR33177:SF74">
    <property type="entry name" value="PROTEIN GL2-INTERACTING REPRESSOR 1"/>
    <property type="match status" value="1"/>
</dbReference>
<keyword evidence="4" id="KW-1185">Reference proteome</keyword>